<dbReference type="Gene3D" id="3.30.40.10">
    <property type="entry name" value="Zinc/RING finger domain, C3HC4 (zinc finger)"/>
    <property type="match status" value="1"/>
</dbReference>
<feature type="coiled-coil region" evidence="4">
    <location>
        <begin position="290"/>
        <end position="394"/>
    </location>
</feature>
<feature type="compositionally biased region" description="Low complexity" evidence="5">
    <location>
        <begin position="36"/>
        <end position="47"/>
    </location>
</feature>
<dbReference type="STRING" id="1555241.A0A4P9WTH8"/>
<dbReference type="OrthoDB" id="6105938at2759"/>
<evidence type="ECO:0000256" key="3">
    <source>
        <dbReference type="ARBA" id="ARBA00022833"/>
    </source>
</evidence>
<dbReference type="InterPro" id="IPR017907">
    <property type="entry name" value="Znf_RING_CS"/>
</dbReference>
<dbReference type="Proteomes" id="UP000268535">
    <property type="component" value="Unassembled WGS sequence"/>
</dbReference>
<evidence type="ECO:0000256" key="2">
    <source>
        <dbReference type="ARBA" id="ARBA00022771"/>
    </source>
</evidence>
<evidence type="ECO:0000313" key="8">
    <source>
        <dbReference type="EMBL" id="RKP01132.1"/>
    </source>
</evidence>
<keyword evidence="2" id="KW-0863">Zinc-finger</keyword>
<feature type="coiled-coil region" evidence="4">
    <location>
        <begin position="125"/>
        <end position="222"/>
    </location>
</feature>
<evidence type="ECO:0000259" key="6">
    <source>
        <dbReference type="Pfam" id="PF13445"/>
    </source>
</evidence>
<reference evidence="9 10" key="1">
    <citation type="journal article" date="2018" name="Nat. Microbiol.">
        <title>Leveraging single-cell genomics to expand the fungal tree of life.</title>
        <authorList>
            <person name="Ahrendt S.R."/>
            <person name="Quandt C.A."/>
            <person name="Ciobanu D."/>
            <person name="Clum A."/>
            <person name="Salamov A."/>
            <person name="Andreopoulos B."/>
            <person name="Cheng J.F."/>
            <person name="Woyke T."/>
            <person name="Pelin A."/>
            <person name="Henrissat B."/>
            <person name="Reynolds N.K."/>
            <person name="Benny G.L."/>
            <person name="Smith M.E."/>
            <person name="James T.Y."/>
            <person name="Grigoriev I.V."/>
        </authorList>
    </citation>
    <scope>NUCLEOTIDE SEQUENCE [LARGE SCALE GENOMIC DNA]</scope>
    <source>
        <strain evidence="9 10">ATCC 52028</strain>
    </source>
</reference>
<sequence>MAAASHSVRFPQIHDGAGAADKSHGSLPPLPTSSHGMAAAGSLPAGATAGGGTSYHEMEPPQMPPVLSESDFMSQGVRTYRNLRKYCETVLQLMAHRQREHTETLQQGQALAQELHELRIQVAVGKDAQANLKLLEQQREQEQCRHADMAMQLKTEKTKRRQAEVVCERLGQELQRVTEAYSAYQQTVTTDQSLQAELKARVDQQQAALMQARAKREDDELELDSLRVSKMQLERIQADREKQCVALTETNAALTASETATREKNAALQTRLRQCLEANADLTIKYTQQKKEYDAMKIGWEEQRNELEETRHVCHLAIRQRKQMQAELQAATLARSELQQKADMLEITNRKKERDLSDLVVKVNETIGSYEQKLEKKEEQIWVINMQLQEAKEMSERATRAHGVVSAKDGADGETEVERRFQSKERGFQNEIRKLTNTIKQQEEQIAAHIKTVEHLTARQHYPRMERLKKLEQDLHNRLERYIMADVQATVRLTCPRDLMLLHKPTTLVPCGHTFCHDCVHVMQEENFSKLQCQECGTVATATIRNEALEAFAESFNKRKEETTLILDWMKDLESVLLTDSRDGG</sequence>
<evidence type="ECO:0000313" key="10">
    <source>
        <dbReference type="Proteomes" id="UP000274922"/>
    </source>
</evidence>
<dbReference type="AlphaFoldDB" id="A0A4P9WTH8"/>
<feature type="coiled-coil region" evidence="4">
    <location>
        <begin position="425"/>
        <end position="459"/>
    </location>
</feature>
<dbReference type="PROSITE" id="PS00518">
    <property type="entry name" value="ZF_RING_1"/>
    <property type="match status" value="1"/>
</dbReference>
<proteinExistence type="predicted"/>
<evidence type="ECO:0000313" key="9">
    <source>
        <dbReference type="Proteomes" id="UP000268535"/>
    </source>
</evidence>
<reference evidence="8" key="2">
    <citation type="submission" date="2018-04" db="EMBL/GenBank/DDBJ databases">
        <title>Leveraging single-cell genomics to expand the Fungal Tree of Life.</title>
        <authorList>
            <consortium name="DOE Joint Genome Institute"/>
            <person name="Ahrendt S.R."/>
            <person name="Quandt C.A."/>
            <person name="Ciobanu D."/>
            <person name="Clum A."/>
            <person name="Salamov A."/>
            <person name="Andreopoulos B."/>
            <person name="Cheng J.-F."/>
            <person name="Woyke T."/>
            <person name="Pelin A."/>
            <person name="Henrissat B."/>
            <person name="Benny G.L."/>
            <person name="Smith M.E."/>
            <person name="James T.Y."/>
            <person name="Grigoriev I.V."/>
        </authorList>
    </citation>
    <scope>NUCLEOTIDE SEQUENCE</scope>
    <source>
        <strain evidence="8">ATCC 52028</strain>
    </source>
</reference>
<dbReference type="EMBL" id="ML014184">
    <property type="protein sequence ID" value="RKP01132.1"/>
    <property type="molecule type" value="Genomic_DNA"/>
</dbReference>
<gene>
    <name evidence="7" type="ORF">CAUPRSCDRAFT_11803</name>
    <name evidence="8" type="ORF">CXG81DRAFT_26191</name>
</gene>
<dbReference type="Proteomes" id="UP000274922">
    <property type="component" value="Unassembled WGS sequence"/>
</dbReference>
<organism evidence="7 9">
    <name type="scientific">Caulochytrium protostelioides</name>
    <dbReference type="NCBI Taxonomy" id="1555241"/>
    <lineage>
        <taxon>Eukaryota</taxon>
        <taxon>Fungi</taxon>
        <taxon>Fungi incertae sedis</taxon>
        <taxon>Chytridiomycota</taxon>
        <taxon>Chytridiomycota incertae sedis</taxon>
        <taxon>Chytridiomycetes</taxon>
        <taxon>Caulochytriales</taxon>
        <taxon>Caulochytriaceae</taxon>
        <taxon>Caulochytrium</taxon>
    </lineage>
</organism>
<evidence type="ECO:0000256" key="5">
    <source>
        <dbReference type="SAM" id="MobiDB-lite"/>
    </source>
</evidence>
<evidence type="ECO:0000313" key="7">
    <source>
        <dbReference type="EMBL" id="RKO96504.1"/>
    </source>
</evidence>
<dbReference type="GO" id="GO:0008270">
    <property type="term" value="F:zinc ion binding"/>
    <property type="evidence" value="ECO:0007669"/>
    <property type="project" value="UniProtKB-KW"/>
</dbReference>
<dbReference type="EMBL" id="ML009883">
    <property type="protein sequence ID" value="RKO96504.1"/>
    <property type="molecule type" value="Genomic_DNA"/>
</dbReference>
<keyword evidence="1" id="KW-0479">Metal-binding</keyword>
<feature type="region of interest" description="Disordered" evidence="5">
    <location>
        <begin position="15"/>
        <end position="69"/>
    </location>
</feature>
<protein>
    <recommendedName>
        <fullName evidence="6">Zinc finger RING-type eukaryotic domain-containing protein</fullName>
    </recommendedName>
</protein>
<name>A0A4P9WTH8_9FUNG</name>
<accession>A0A4P9WTH8</accession>
<dbReference type="Pfam" id="PF13445">
    <property type="entry name" value="zf-RING_UBOX"/>
    <property type="match status" value="1"/>
</dbReference>
<keyword evidence="3" id="KW-0862">Zinc</keyword>
<dbReference type="InterPro" id="IPR013083">
    <property type="entry name" value="Znf_RING/FYVE/PHD"/>
</dbReference>
<evidence type="ECO:0000256" key="4">
    <source>
        <dbReference type="SAM" id="Coils"/>
    </source>
</evidence>
<dbReference type="InterPro" id="IPR027370">
    <property type="entry name" value="Znf-RING_euk"/>
</dbReference>
<keyword evidence="10" id="KW-1185">Reference proteome</keyword>
<reference evidence="7" key="3">
    <citation type="submission" date="2018-08" db="EMBL/GenBank/DDBJ databases">
        <title>Leveraging single-cell genomics to expand the Fungal Tree of Life.</title>
        <authorList>
            <consortium name="DOE Joint Genome Institute"/>
            <person name="Ahrendt S.R."/>
            <person name="Quandt C.A."/>
            <person name="Ciobanu D."/>
            <person name="Clum A."/>
            <person name="Salamov A."/>
            <person name="Andreopoulos B."/>
            <person name="Cheng J.-F."/>
            <person name="Woyke T."/>
            <person name="Pelin A."/>
            <person name="Henrissat B."/>
            <person name="Reynolds N."/>
            <person name="Benny G.L."/>
            <person name="Smith M.E."/>
            <person name="James T.Y."/>
            <person name="Grigoriev I.V."/>
        </authorList>
    </citation>
    <scope>NUCLEOTIDE SEQUENCE</scope>
    <source>
        <strain evidence="7">ATCC 52028</strain>
    </source>
</reference>
<feature type="domain" description="Zinc finger RING-type eukaryotic" evidence="6">
    <location>
        <begin position="501"/>
        <end position="533"/>
    </location>
</feature>
<evidence type="ECO:0000256" key="1">
    <source>
        <dbReference type="ARBA" id="ARBA00022723"/>
    </source>
</evidence>
<keyword evidence="4" id="KW-0175">Coiled coil</keyword>
<dbReference type="SUPFAM" id="SSF57850">
    <property type="entry name" value="RING/U-box"/>
    <property type="match status" value="1"/>
</dbReference>